<evidence type="ECO:0000313" key="10">
    <source>
        <dbReference type="EMBL" id="GAC30090.1"/>
    </source>
</evidence>
<dbReference type="InterPro" id="IPR008969">
    <property type="entry name" value="CarboxyPept-like_regulatory"/>
</dbReference>
<accession>K7A3L4</accession>
<dbReference type="Gene3D" id="2.170.130.10">
    <property type="entry name" value="TonB-dependent receptor, plug domain"/>
    <property type="match status" value="1"/>
</dbReference>
<gene>
    <name evidence="10" type="ORF">GPAL_3239</name>
</gene>
<dbReference type="SUPFAM" id="SSF49464">
    <property type="entry name" value="Carboxypeptidase regulatory domain-like"/>
    <property type="match status" value="1"/>
</dbReference>
<feature type="domain" description="TonB-dependent transporter Oar-like beta-barrel" evidence="9">
    <location>
        <begin position="360"/>
        <end position="1002"/>
    </location>
</feature>
<dbReference type="GO" id="GO:0044718">
    <property type="term" value="P:siderophore transmembrane transport"/>
    <property type="evidence" value="ECO:0007669"/>
    <property type="project" value="TreeGrafter"/>
</dbReference>
<dbReference type="Pfam" id="PF13620">
    <property type="entry name" value="CarboxypepD_reg"/>
    <property type="match status" value="1"/>
</dbReference>
<dbReference type="InterPro" id="IPR012910">
    <property type="entry name" value="Plug_dom"/>
</dbReference>
<name>K7A3L4_9ALTE</name>
<evidence type="ECO:0000256" key="1">
    <source>
        <dbReference type="ARBA" id="ARBA00004571"/>
    </source>
</evidence>
<dbReference type="EMBL" id="BAEQ01000052">
    <property type="protein sequence ID" value="GAC30090.1"/>
    <property type="molecule type" value="Genomic_DNA"/>
</dbReference>
<proteinExistence type="predicted"/>
<feature type="signal peptide" evidence="7">
    <location>
        <begin position="1"/>
        <end position="26"/>
    </location>
</feature>
<dbReference type="STRING" id="1121922.GCA_000428905_00187"/>
<dbReference type="SUPFAM" id="SSF56935">
    <property type="entry name" value="Porins"/>
    <property type="match status" value="1"/>
</dbReference>
<sequence>MFKKAKLNRIAIAVAMSISLTGIAQAQSTSSDIRGMITTPTGSPAANTKIIIKHIPSGTIKEMETNAQGAFIAKGLRVGGPYEVVIDSDVHKDTTVTNVFLNLGETYRLVQRLEPDSVERIQVTGTAAIFDATGARSSYGQEEIARMPSFNRDLKDIIRNNPLAVVDASGDLSVGGQNSKFNSITVDGIGQNDDFGLNSGGYPAQRSPISLDAVEQISIDTTPFNTRQGGFSGGIINVVTKSGTNTFKGSTFYEFKNDNFSGDPENKRTDEDPQFNPDAPVENFATGKESTYGISYSGPILEDKLFFFVNYENFQKETPVLYGIGSGANQSQITQTEIDSFFQILGDVYGLTDQVSGDPEETDEKFLLKLDWNINDQHRADFTFQYQDNSEDRNNTDADDEIIMNSNVYELNTKSTNFAARVFSDWNDGFSTEISMSYKNTEANSLTNSSLGEVNIASDNGDIVFGTDAFRHANKAETETLRLNFDANYLTGDHSINFGYHYENLNLFNLFAESSLGVWSFDDDRFDGTTGLEDFANRTPDDFRGQGFAYKNAFTNDANDTAYDATRETHVFYIEDNWAVSDELDVSFGVRYEYLASSDKPTLNPNFVDTYGFDNTENLDGLDIILPRASFKYYLNDDMTIRGGVGKYSGGKPNVWVVNSFTNDGITFVELPASVSTEIARDPANVDFTRIPQAALDALQSGTGSTNYVSKDYEMPSDWRYQLGFDWNFDLPYLGDGFDWSTEVNYVKQSDASFWIDSSRVDSGERTFDGKRIIYESRYEGDLADNFDIALTNADDNGRSIIWTTSLKKSWDNGVRMNMSYTNQDITNANPGSSSRSISNYQFNVNLNRNQPLIGTTDFETEHRFVLNLGYKTQFLDGYDTTFDLFFSRRSGRPLTYTLGLFRDDDFGDQPSLYSNSVYQVYLPSGPDDPNMDFDGGRLSYEEMKVIIDEAGLAAYQGGYAPKNATTQPWVTTMDLNITQELPGFTDGHKSMVYLTVDNLANLLNDDWGQVYQMRFPQQSLFDLRGLSDDGRYQYEERFRGSDLRNWNEFRPEESTWRIKVGVRYTF</sequence>
<keyword evidence="4" id="KW-0812">Transmembrane</keyword>
<evidence type="ECO:0000259" key="9">
    <source>
        <dbReference type="Pfam" id="PF25183"/>
    </source>
</evidence>
<protein>
    <submittedName>
        <fullName evidence="10">Uncharacterized protein</fullName>
    </submittedName>
</protein>
<dbReference type="PANTHER" id="PTHR30069">
    <property type="entry name" value="TONB-DEPENDENT OUTER MEMBRANE RECEPTOR"/>
    <property type="match status" value="1"/>
</dbReference>
<evidence type="ECO:0000256" key="3">
    <source>
        <dbReference type="ARBA" id="ARBA00022452"/>
    </source>
</evidence>
<dbReference type="Proteomes" id="UP000006251">
    <property type="component" value="Unassembled WGS sequence"/>
</dbReference>
<dbReference type="GO" id="GO:0009279">
    <property type="term" value="C:cell outer membrane"/>
    <property type="evidence" value="ECO:0007669"/>
    <property type="project" value="UniProtKB-SubCell"/>
</dbReference>
<dbReference type="PANTHER" id="PTHR30069:SF46">
    <property type="entry name" value="OAR PROTEIN"/>
    <property type="match status" value="1"/>
</dbReference>
<dbReference type="InterPro" id="IPR057601">
    <property type="entry name" value="Oar-like_b-barrel"/>
</dbReference>
<keyword evidence="5" id="KW-0472">Membrane</keyword>
<keyword evidence="11" id="KW-1185">Reference proteome</keyword>
<feature type="domain" description="TonB-dependent receptor plug" evidence="8">
    <location>
        <begin position="130"/>
        <end position="232"/>
    </location>
</feature>
<reference evidence="11" key="1">
    <citation type="journal article" date="2014" name="Environ. Microbiol.">
        <title>Comparative genomics of the marine bacterial genus Glaciecola reveals the high degree of genomic diversity and genomic characteristic for cold adaptation.</title>
        <authorList>
            <person name="Qin Q.L."/>
            <person name="Xie B.B."/>
            <person name="Yu Y."/>
            <person name="Shu Y.L."/>
            <person name="Rong J.C."/>
            <person name="Zhang Y.J."/>
            <person name="Zhao D.L."/>
            <person name="Chen X.L."/>
            <person name="Zhang X.Y."/>
            <person name="Chen B."/>
            <person name="Zhou B.C."/>
            <person name="Zhang Y.Z."/>
        </authorList>
    </citation>
    <scope>NUCLEOTIDE SEQUENCE [LARGE SCALE GENOMIC DNA]</scope>
    <source>
        <strain evidence="11">ACAM 615</strain>
    </source>
</reference>
<dbReference type="Pfam" id="PF25183">
    <property type="entry name" value="OMP_b-brl_4"/>
    <property type="match status" value="2"/>
</dbReference>
<evidence type="ECO:0000256" key="7">
    <source>
        <dbReference type="SAM" id="SignalP"/>
    </source>
</evidence>
<evidence type="ECO:0000256" key="5">
    <source>
        <dbReference type="ARBA" id="ARBA00023136"/>
    </source>
</evidence>
<keyword evidence="7" id="KW-0732">Signal</keyword>
<dbReference type="GO" id="GO:0015344">
    <property type="term" value="F:siderophore uptake transmembrane transporter activity"/>
    <property type="evidence" value="ECO:0007669"/>
    <property type="project" value="TreeGrafter"/>
</dbReference>
<evidence type="ECO:0000256" key="6">
    <source>
        <dbReference type="ARBA" id="ARBA00023237"/>
    </source>
</evidence>
<keyword evidence="2" id="KW-0813">Transport</keyword>
<keyword evidence="3" id="KW-1134">Transmembrane beta strand</keyword>
<feature type="domain" description="TonB-dependent transporter Oar-like beta-barrel" evidence="9">
    <location>
        <begin position="239"/>
        <end position="318"/>
    </location>
</feature>
<evidence type="ECO:0000256" key="2">
    <source>
        <dbReference type="ARBA" id="ARBA00022448"/>
    </source>
</evidence>
<evidence type="ECO:0000256" key="4">
    <source>
        <dbReference type="ARBA" id="ARBA00022692"/>
    </source>
</evidence>
<evidence type="ECO:0000259" key="8">
    <source>
        <dbReference type="Pfam" id="PF07715"/>
    </source>
</evidence>
<comment type="caution">
    <text evidence="10">The sequence shown here is derived from an EMBL/GenBank/DDBJ whole genome shotgun (WGS) entry which is preliminary data.</text>
</comment>
<feature type="chain" id="PRO_5003898771" evidence="7">
    <location>
        <begin position="27"/>
        <end position="1067"/>
    </location>
</feature>
<dbReference type="RefSeq" id="WP_006013846.1">
    <property type="nucleotide sequence ID" value="NZ_BAEQ01000052.1"/>
</dbReference>
<dbReference type="AlphaFoldDB" id="K7A3L4"/>
<organism evidence="10 11">
    <name type="scientific">Brumicola pallidula DSM 14239 = ACAM 615</name>
    <dbReference type="NCBI Taxonomy" id="1121922"/>
    <lineage>
        <taxon>Bacteria</taxon>
        <taxon>Pseudomonadati</taxon>
        <taxon>Pseudomonadota</taxon>
        <taxon>Gammaproteobacteria</taxon>
        <taxon>Alteromonadales</taxon>
        <taxon>Alteromonadaceae</taxon>
        <taxon>Brumicola</taxon>
    </lineage>
</organism>
<dbReference type="Gene3D" id="2.60.40.1120">
    <property type="entry name" value="Carboxypeptidase-like, regulatory domain"/>
    <property type="match status" value="1"/>
</dbReference>
<dbReference type="Pfam" id="PF07715">
    <property type="entry name" value="Plug"/>
    <property type="match status" value="1"/>
</dbReference>
<dbReference type="Gene3D" id="2.40.170.20">
    <property type="entry name" value="TonB-dependent receptor, beta-barrel domain"/>
    <property type="match status" value="1"/>
</dbReference>
<dbReference type="InterPro" id="IPR039426">
    <property type="entry name" value="TonB-dep_rcpt-like"/>
</dbReference>
<comment type="subcellular location">
    <subcellularLocation>
        <location evidence="1">Cell outer membrane</location>
        <topology evidence="1">Multi-pass membrane protein</topology>
    </subcellularLocation>
</comment>
<dbReference type="InterPro" id="IPR037066">
    <property type="entry name" value="Plug_dom_sf"/>
</dbReference>
<dbReference type="InterPro" id="IPR036942">
    <property type="entry name" value="Beta-barrel_TonB_sf"/>
</dbReference>
<dbReference type="OrthoDB" id="9768147at2"/>
<evidence type="ECO:0000313" key="11">
    <source>
        <dbReference type="Proteomes" id="UP000006251"/>
    </source>
</evidence>
<keyword evidence="6" id="KW-0998">Cell outer membrane</keyword>